<feature type="domain" description="EAL" evidence="7">
    <location>
        <begin position="499"/>
        <end position="752"/>
    </location>
</feature>
<dbReference type="InterPro" id="IPR029787">
    <property type="entry name" value="Nucleotide_cyclase"/>
</dbReference>
<dbReference type="InterPro" id="IPR043128">
    <property type="entry name" value="Rev_trsase/Diguanyl_cyclase"/>
</dbReference>
<dbReference type="InterPro" id="IPR050706">
    <property type="entry name" value="Cyclic-di-GMP_PDE-like"/>
</dbReference>
<dbReference type="SMART" id="SM00052">
    <property type="entry name" value="EAL"/>
    <property type="match status" value="1"/>
</dbReference>
<dbReference type="PROSITE" id="PS50887">
    <property type="entry name" value="GGDEF"/>
    <property type="match status" value="1"/>
</dbReference>
<dbReference type="GO" id="GO:0005886">
    <property type="term" value="C:plasma membrane"/>
    <property type="evidence" value="ECO:0007669"/>
    <property type="project" value="UniProtKB-SubCell"/>
</dbReference>
<evidence type="ECO:0000313" key="10">
    <source>
        <dbReference type="Proteomes" id="UP001210809"/>
    </source>
</evidence>
<evidence type="ECO:0000256" key="3">
    <source>
        <dbReference type="ARBA" id="ARBA00022692"/>
    </source>
</evidence>
<dbReference type="PROSITE" id="PS50883">
    <property type="entry name" value="EAL"/>
    <property type="match status" value="1"/>
</dbReference>
<evidence type="ECO:0000313" key="9">
    <source>
        <dbReference type="EMBL" id="MDB8003347.1"/>
    </source>
</evidence>
<accession>A0AAW6D0X0</accession>
<dbReference type="Proteomes" id="UP001210809">
    <property type="component" value="Unassembled WGS sequence"/>
</dbReference>
<dbReference type="CDD" id="cd12914">
    <property type="entry name" value="PDC1_DGC_like"/>
    <property type="match status" value="1"/>
</dbReference>
<comment type="subcellular location">
    <subcellularLocation>
        <location evidence="1">Cell membrane</location>
        <topology evidence="1">Multi-pass membrane protein</topology>
    </subcellularLocation>
</comment>
<dbReference type="GO" id="GO:0071111">
    <property type="term" value="F:cyclic-guanylate-specific phosphodiesterase activity"/>
    <property type="evidence" value="ECO:0007669"/>
    <property type="project" value="InterPro"/>
</dbReference>
<organism evidence="9 10">
    <name type="scientific">[Eubacterium] siraeum</name>
    <dbReference type="NCBI Taxonomy" id="39492"/>
    <lineage>
        <taxon>Bacteria</taxon>
        <taxon>Bacillati</taxon>
        <taxon>Bacillota</taxon>
        <taxon>Clostridia</taxon>
        <taxon>Eubacteriales</taxon>
        <taxon>Oscillospiraceae</taxon>
        <taxon>Oscillospiraceae incertae sedis</taxon>
    </lineage>
</organism>
<dbReference type="InterPro" id="IPR035919">
    <property type="entry name" value="EAL_sf"/>
</dbReference>
<dbReference type="Gene3D" id="3.30.450.20">
    <property type="entry name" value="PAS domain"/>
    <property type="match status" value="1"/>
</dbReference>
<dbReference type="InterPro" id="IPR001633">
    <property type="entry name" value="EAL_dom"/>
</dbReference>
<dbReference type="SUPFAM" id="SSF103190">
    <property type="entry name" value="Sensory domain-like"/>
    <property type="match status" value="1"/>
</dbReference>
<dbReference type="EMBL" id="JAQLXW010000005">
    <property type="protein sequence ID" value="MDB8003347.1"/>
    <property type="molecule type" value="Genomic_DNA"/>
</dbReference>
<dbReference type="Pfam" id="PF00563">
    <property type="entry name" value="EAL"/>
    <property type="match status" value="1"/>
</dbReference>
<keyword evidence="3 6" id="KW-0812">Transmembrane</keyword>
<evidence type="ECO:0000259" key="7">
    <source>
        <dbReference type="PROSITE" id="PS50883"/>
    </source>
</evidence>
<dbReference type="SUPFAM" id="SSF55073">
    <property type="entry name" value="Nucleotide cyclase"/>
    <property type="match status" value="1"/>
</dbReference>
<gene>
    <name evidence="9" type="ORF">PNE09_04595</name>
</gene>
<name>A0AAW6D0X0_9FIRM</name>
<reference evidence="9" key="1">
    <citation type="submission" date="2023-01" db="EMBL/GenBank/DDBJ databases">
        <title>Human gut microbiome strain richness.</title>
        <authorList>
            <person name="Chen-Liaw A."/>
        </authorList>
    </citation>
    <scope>NUCLEOTIDE SEQUENCE</scope>
    <source>
        <strain evidence="9">1001283st1_G1_1001283B150217_161031</strain>
    </source>
</reference>
<protein>
    <submittedName>
        <fullName evidence="9">EAL domain-containing protein</fullName>
    </submittedName>
</protein>
<keyword evidence="2" id="KW-1003">Cell membrane</keyword>
<dbReference type="InterPro" id="IPR033479">
    <property type="entry name" value="dCache_1"/>
</dbReference>
<dbReference type="CDD" id="cd01949">
    <property type="entry name" value="GGDEF"/>
    <property type="match status" value="1"/>
</dbReference>
<evidence type="ECO:0000256" key="6">
    <source>
        <dbReference type="SAM" id="Phobius"/>
    </source>
</evidence>
<feature type="domain" description="GGDEF" evidence="8">
    <location>
        <begin position="362"/>
        <end position="490"/>
    </location>
</feature>
<dbReference type="CDD" id="cd01948">
    <property type="entry name" value="EAL"/>
    <property type="match status" value="1"/>
</dbReference>
<dbReference type="InterPro" id="IPR029151">
    <property type="entry name" value="Sensor-like_sf"/>
</dbReference>
<evidence type="ECO:0000256" key="2">
    <source>
        <dbReference type="ARBA" id="ARBA00022475"/>
    </source>
</evidence>
<keyword evidence="5 6" id="KW-0472">Membrane</keyword>
<dbReference type="PANTHER" id="PTHR33121:SF70">
    <property type="entry name" value="SIGNALING PROTEIN YKOW"/>
    <property type="match status" value="1"/>
</dbReference>
<sequence>MLNIKHRTEIISVIAALCIAIFVVMASLFMANTISALDGEVNNYIDRAASQKCDIVESAIRNDVNTVKNFAACANNYKNTDENLVIKMIKDLENSCSTIDAFIIADENGDVITSKNISKNISAREYYKRAMNGEVYISKAIYSEPDEKMVNAIAAPIYGDYKRIVGMVAGICDKRSYNNLIDMSFGGKENDSNGYVLNSDGEVIMSGENALGDYVPMGDLFFSSDILAGVEESVRNAVKDNFAKVGGSGIVKSVCKGEKYVAYYSGMSGFDDLHYLLIFKENVVAAEQNHYAMINILMYAFFVLILIIVITAYIVIVRVSFRRLTKANEEVCRIAYTDSITGYGTWDKFVLDAKSLLSHEYRRYALVSFDIDKFKAINDMYGHDEGNRILKLIADTVNRNLQDGETFSRINSDNYYILMLYSSDSDTARRIGSLIQAIEYEITEFVPVLSFGIYRITDKSVSIRRMGDLADIAKRTVKYGDDSAYTFYSESMLEKMREEKRIENEMQTALDMHEFNVFYQPKVSLDGKVNLTGAEALVRWIKDGTVISPGKFIPLFEKNRFIVKLDYYIMDQVCQKIKQWESYYPHLLISVNMSRAHLRDPQFVEKLNDICLSHGVSTSSIEIEITESAAYESLDVLTAVFKQLKDYGFHISIDDFGSGYSSLNMLKDLPADVLKIDRAFLAESNSNKRANDILGYVIRMAGSLGMHTICEGIETDEQAKLLGGLGCEMAQGFYFAKPMPSDSFEEILRGNSKTINIPSNNPEEDK</sequence>
<dbReference type="NCBIfam" id="TIGR00254">
    <property type="entry name" value="GGDEF"/>
    <property type="match status" value="1"/>
</dbReference>
<evidence type="ECO:0000256" key="4">
    <source>
        <dbReference type="ARBA" id="ARBA00022989"/>
    </source>
</evidence>
<dbReference type="AlphaFoldDB" id="A0AAW6D0X0"/>
<dbReference type="PANTHER" id="PTHR33121">
    <property type="entry name" value="CYCLIC DI-GMP PHOSPHODIESTERASE PDEF"/>
    <property type="match status" value="1"/>
</dbReference>
<dbReference type="Gene3D" id="3.30.70.270">
    <property type="match status" value="1"/>
</dbReference>
<evidence type="ECO:0000256" key="5">
    <source>
        <dbReference type="ARBA" id="ARBA00023136"/>
    </source>
</evidence>
<dbReference type="Pfam" id="PF00990">
    <property type="entry name" value="GGDEF"/>
    <property type="match status" value="1"/>
</dbReference>
<dbReference type="Pfam" id="PF02743">
    <property type="entry name" value="dCache_1"/>
    <property type="match status" value="1"/>
</dbReference>
<dbReference type="InterPro" id="IPR000160">
    <property type="entry name" value="GGDEF_dom"/>
</dbReference>
<comment type="caution">
    <text evidence="9">The sequence shown here is derived from an EMBL/GenBank/DDBJ whole genome shotgun (WGS) entry which is preliminary data.</text>
</comment>
<dbReference type="Gene3D" id="3.20.20.450">
    <property type="entry name" value="EAL domain"/>
    <property type="match status" value="1"/>
</dbReference>
<dbReference type="SMART" id="SM00267">
    <property type="entry name" value="GGDEF"/>
    <property type="match status" value="1"/>
</dbReference>
<feature type="transmembrane region" description="Helical" evidence="6">
    <location>
        <begin position="296"/>
        <end position="316"/>
    </location>
</feature>
<keyword evidence="4 6" id="KW-1133">Transmembrane helix</keyword>
<dbReference type="SUPFAM" id="SSF141868">
    <property type="entry name" value="EAL domain-like"/>
    <property type="match status" value="1"/>
</dbReference>
<evidence type="ECO:0000259" key="8">
    <source>
        <dbReference type="PROSITE" id="PS50887"/>
    </source>
</evidence>
<proteinExistence type="predicted"/>
<evidence type="ECO:0000256" key="1">
    <source>
        <dbReference type="ARBA" id="ARBA00004651"/>
    </source>
</evidence>